<dbReference type="PANTHER" id="PTHR30327:SF1">
    <property type="entry name" value="UPF0301 PROTEIN YQGE"/>
    <property type="match status" value="1"/>
</dbReference>
<keyword evidence="5" id="KW-1185">Reference proteome</keyword>
<feature type="compositionally biased region" description="Low complexity" evidence="3">
    <location>
        <begin position="40"/>
        <end position="52"/>
    </location>
</feature>
<proteinExistence type="inferred from homology"/>
<dbReference type="EMBL" id="JACOGA010000021">
    <property type="protein sequence ID" value="MBC3875679.1"/>
    <property type="molecule type" value="Genomic_DNA"/>
</dbReference>
<comment type="caution">
    <text evidence="4">The sequence shown here is derived from an EMBL/GenBank/DDBJ whole genome shotgun (WGS) entry which is preliminary data.</text>
</comment>
<dbReference type="PANTHER" id="PTHR30327">
    <property type="entry name" value="UNCHARACTERIZED PROTEIN YQGE"/>
    <property type="match status" value="1"/>
</dbReference>
<accession>A0ABR6YGG7</accession>
<dbReference type="SUPFAM" id="SSF143456">
    <property type="entry name" value="VC0467-like"/>
    <property type="match status" value="1"/>
</dbReference>
<dbReference type="NCBIfam" id="NF001266">
    <property type="entry name" value="PRK00228.1-1"/>
    <property type="match status" value="1"/>
</dbReference>
<dbReference type="Pfam" id="PF02622">
    <property type="entry name" value="DUF179"/>
    <property type="match status" value="1"/>
</dbReference>
<evidence type="ECO:0000256" key="1">
    <source>
        <dbReference type="ARBA" id="ARBA00009600"/>
    </source>
</evidence>
<reference evidence="4 5" key="1">
    <citation type="submission" date="2020-08" db="EMBL/GenBank/DDBJ databases">
        <title>Novel species isolated from subtropical streams in China.</title>
        <authorList>
            <person name="Lu H."/>
        </authorList>
    </citation>
    <scope>NUCLEOTIDE SEQUENCE [LARGE SCALE GENOMIC DNA]</scope>
    <source>
        <strain evidence="4 5">LX15W</strain>
    </source>
</reference>
<feature type="region of interest" description="Disordered" evidence="3">
    <location>
        <begin position="34"/>
        <end position="53"/>
    </location>
</feature>
<protein>
    <recommendedName>
        <fullName evidence="2">UPF0301 protein H8K55_18965</fullName>
    </recommendedName>
</protein>
<dbReference type="Proteomes" id="UP000624279">
    <property type="component" value="Unassembled WGS sequence"/>
</dbReference>
<evidence type="ECO:0000256" key="3">
    <source>
        <dbReference type="SAM" id="MobiDB-lite"/>
    </source>
</evidence>
<dbReference type="HAMAP" id="MF_00758">
    <property type="entry name" value="UPF0301"/>
    <property type="match status" value="1"/>
</dbReference>
<dbReference type="RefSeq" id="WP_186943640.1">
    <property type="nucleotide sequence ID" value="NZ_JACOGA010000021.1"/>
</dbReference>
<name>A0ABR6YGG7_9BURK</name>
<organism evidence="4 5">
    <name type="scientific">Undibacterium flavidum</name>
    <dbReference type="NCBI Taxonomy" id="2762297"/>
    <lineage>
        <taxon>Bacteria</taxon>
        <taxon>Pseudomonadati</taxon>
        <taxon>Pseudomonadota</taxon>
        <taxon>Betaproteobacteria</taxon>
        <taxon>Burkholderiales</taxon>
        <taxon>Oxalobacteraceae</taxon>
        <taxon>Undibacterium</taxon>
    </lineage>
</organism>
<evidence type="ECO:0000313" key="4">
    <source>
        <dbReference type="EMBL" id="MBC3875679.1"/>
    </source>
</evidence>
<gene>
    <name evidence="4" type="ORF">H8K55_18965</name>
</gene>
<sequence length="244" mass="26532">MKKQKNLHSPVDDFDDEEIELVSDDFSETLERALKRKMSSSDSDSGSDSGSGVAEQSLNLSNHFLIAMPGMLDPIFGGTVIYMCEHNSRGAMGMVINRPTDMTIAELFDRIDLQLEIIPNSHPLGQRPVLFGGPVQSDRGFVLHANAGKFTSSLKVSEDISFTTSRDILESLAAGEAPQRLLLSIGYAGWDAGQLEQEILANGWLTVPADLSVMFDTPVEERFDAAMKLLGFDPLMLASVAGHA</sequence>
<dbReference type="InterPro" id="IPR003774">
    <property type="entry name" value="AlgH-like"/>
</dbReference>
<dbReference type="Gene3D" id="3.40.1740.10">
    <property type="entry name" value="VC0467-like"/>
    <property type="match status" value="1"/>
</dbReference>
<evidence type="ECO:0000313" key="5">
    <source>
        <dbReference type="Proteomes" id="UP000624279"/>
    </source>
</evidence>
<evidence type="ECO:0000256" key="2">
    <source>
        <dbReference type="HAMAP-Rule" id="MF_00758"/>
    </source>
</evidence>
<comment type="similarity">
    <text evidence="1 2">Belongs to the UPF0301 (AlgH) family.</text>
</comment>